<dbReference type="GeneTree" id="ENSGT00940000154307"/>
<reference evidence="13" key="4">
    <citation type="submission" date="2025-08" db="UniProtKB">
        <authorList>
            <consortium name="Ensembl"/>
        </authorList>
    </citation>
    <scope>IDENTIFICATION</scope>
</reference>
<evidence type="ECO:0000256" key="9">
    <source>
        <dbReference type="RuleBase" id="RU000688"/>
    </source>
</evidence>
<evidence type="ECO:0000256" key="1">
    <source>
        <dbReference type="ARBA" id="ARBA00004651"/>
    </source>
</evidence>
<proteinExistence type="inferred from homology"/>
<evidence type="ECO:0000256" key="4">
    <source>
        <dbReference type="ARBA" id="ARBA00022989"/>
    </source>
</evidence>
<dbReference type="PROSITE" id="PS00237">
    <property type="entry name" value="G_PROTEIN_RECEP_F1_1"/>
    <property type="match status" value="1"/>
</dbReference>
<reference evidence="13" key="3">
    <citation type="submission" date="2020-05" db="EMBL/GenBank/DDBJ databases">
        <title>Electrophorus electricus (electric eel) genome, fEleEle1, primary haplotype.</title>
        <authorList>
            <person name="Myers G."/>
            <person name="Meyer A."/>
            <person name="Fedrigo O."/>
            <person name="Formenti G."/>
            <person name="Rhie A."/>
            <person name="Tracey A."/>
            <person name="Sims Y."/>
            <person name="Jarvis E.D."/>
        </authorList>
    </citation>
    <scope>NUCLEOTIDE SEQUENCE [LARGE SCALE GENOMIC DNA]</scope>
</reference>
<reference evidence="13" key="5">
    <citation type="submission" date="2025-09" db="UniProtKB">
        <authorList>
            <consortium name="Ensembl"/>
        </authorList>
    </citation>
    <scope>IDENTIFICATION</scope>
</reference>
<dbReference type="InterPro" id="IPR000276">
    <property type="entry name" value="GPCR_Rhodpsn"/>
</dbReference>
<keyword evidence="5 9" id="KW-0297">G-protein coupled receptor</keyword>
<evidence type="ECO:0000313" key="13">
    <source>
        <dbReference type="Ensembl" id="ENSEEEP00000032698.2"/>
    </source>
</evidence>
<feature type="transmembrane region" description="Helical" evidence="11">
    <location>
        <begin position="27"/>
        <end position="47"/>
    </location>
</feature>
<dbReference type="OMA" id="WVNWQRR"/>
<feature type="compositionally biased region" description="Polar residues" evidence="10">
    <location>
        <begin position="327"/>
        <end position="339"/>
    </location>
</feature>
<gene>
    <name evidence="13" type="primary">GPR182</name>
</gene>
<sequence>MDYHDNETTLSYCHIEFDYTGRRISLFLFHLFVFIMGLTMNVTVVWVNWQRRHSHNTVFFCLLNMGLADTMIMVMLPVQMLEVIMDHVWVWGNFLCRFSNLVIVANIYASSLFLAYMSAERYLVLARGSMSRVGVIPEKRKRGTICAALWVLALFFSSLETVHVRTQEWTEPGCYLMPKHAYEEWFSTIIIIRFMVQFAMPAATIVASNVLAARAVRASPEVQARKTGDVLLLHLYYLVFVVCWLPYQITMLLILENILNPDLLNCIALQHLLFSYTVVRTITFLHCLANPILYSFLSRSFRGKLINLILHHLPQDAVSKQVMDQHGNPQGDATANRTKGSNGGGNSTSQSE</sequence>
<feature type="transmembrane region" description="Helical" evidence="11">
    <location>
        <begin position="59"/>
        <end position="81"/>
    </location>
</feature>
<dbReference type="AlphaFoldDB" id="A0A4W4G820"/>
<dbReference type="PANTHER" id="PTHR24226:SF0">
    <property type="entry name" value="G-PROTEIN COUPLED RECEPTOR 182"/>
    <property type="match status" value="1"/>
</dbReference>
<evidence type="ECO:0000313" key="14">
    <source>
        <dbReference type="Proteomes" id="UP000314983"/>
    </source>
</evidence>
<dbReference type="PROSITE" id="PS50262">
    <property type="entry name" value="G_PROTEIN_RECEP_F1_2"/>
    <property type="match status" value="1"/>
</dbReference>
<protein>
    <recommendedName>
        <fullName evidence="12">G-protein coupled receptors family 1 profile domain-containing protein</fullName>
    </recommendedName>
</protein>
<dbReference type="SUPFAM" id="SSF81321">
    <property type="entry name" value="Family A G protein-coupled receptor-like"/>
    <property type="match status" value="1"/>
</dbReference>
<keyword evidence="4 11" id="KW-1133">Transmembrane helix</keyword>
<reference evidence="14" key="2">
    <citation type="journal article" date="2017" name="Sci. Adv.">
        <title>A tail of two voltages: Proteomic comparison of the three electric organs of the electric eel.</title>
        <authorList>
            <person name="Traeger L.L."/>
            <person name="Sabat G."/>
            <person name="Barrett-Wilt G.A."/>
            <person name="Wells G.B."/>
            <person name="Sussman M.R."/>
        </authorList>
    </citation>
    <scope>NUCLEOTIDE SEQUENCE [LARGE SCALE GENOMIC DNA]</scope>
</reference>
<keyword evidence="14" id="KW-1185">Reference proteome</keyword>
<feature type="transmembrane region" description="Helical" evidence="11">
    <location>
        <begin position="101"/>
        <end position="124"/>
    </location>
</feature>
<keyword evidence="7 9" id="KW-0675">Receptor</keyword>
<dbReference type="GO" id="GO:0005886">
    <property type="term" value="C:plasma membrane"/>
    <property type="evidence" value="ECO:0007669"/>
    <property type="project" value="UniProtKB-SubCell"/>
</dbReference>
<evidence type="ECO:0000256" key="11">
    <source>
        <dbReference type="SAM" id="Phobius"/>
    </source>
</evidence>
<keyword evidence="8 9" id="KW-0807">Transducer</keyword>
<keyword evidence="3 9" id="KW-0812">Transmembrane</keyword>
<dbReference type="Pfam" id="PF00001">
    <property type="entry name" value="7tm_1"/>
    <property type="match status" value="1"/>
</dbReference>
<dbReference type="GO" id="GO:0004930">
    <property type="term" value="F:G protein-coupled receptor activity"/>
    <property type="evidence" value="ECO:0007669"/>
    <property type="project" value="UniProtKB-KW"/>
</dbReference>
<evidence type="ECO:0000256" key="5">
    <source>
        <dbReference type="ARBA" id="ARBA00023040"/>
    </source>
</evidence>
<evidence type="ECO:0000256" key="2">
    <source>
        <dbReference type="ARBA" id="ARBA00022475"/>
    </source>
</evidence>
<evidence type="ECO:0000256" key="8">
    <source>
        <dbReference type="ARBA" id="ARBA00023224"/>
    </source>
</evidence>
<evidence type="ECO:0000256" key="7">
    <source>
        <dbReference type="ARBA" id="ARBA00023170"/>
    </source>
</evidence>
<feature type="transmembrane region" description="Helical" evidence="11">
    <location>
        <begin position="274"/>
        <end position="297"/>
    </location>
</feature>
<dbReference type="InterPro" id="IPR017452">
    <property type="entry name" value="GPCR_Rhodpsn_7TM"/>
</dbReference>
<dbReference type="Gene3D" id="1.20.1070.10">
    <property type="entry name" value="Rhodopsin 7-helix transmembrane proteins"/>
    <property type="match status" value="1"/>
</dbReference>
<dbReference type="PRINTS" id="PR00237">
    <property type="entry name" value="GPCRRHODOPSN"/>
</dbReference>
<dbReference type="Proteomes" id="UP000314983">
    <property type="component" value="Chromosome 20"/>
</dbReference>
<feature type="transmembrane region" description="Helical" evidence="11">
    <location>
        <begin position="145"/>
        <end position="165"/>
    </location>
</feature>
<accession>A0A4W4G820</accession>
<feature type="transmembrane region" description="Helical" evidence="11">
    <location>
        <begin position="233"/>
        <end position="254"/>
    </location>
</feature>
<dbReference type="InterPro" id="IPR047143">
    <property type="entry name" value="GPER1-like"/>
</dbReference>
<dbReference type="Ensembl" id="ENSEEET00000033089.2">
    <property type="protein sequence ID" value="ENSEEEP00000032698.2"/>
    <property type="gene ID" value="ENSEEEG00000015586.2"/>
</dbReference>
<dbReference type="PANTHER" id="PTHR24226">
    <property type="entry name" value="G-PROTEIN COUPLED RECEPTOR 182 AND ESTROGEN RECEPTOR 1"/>
    <property type="match status" value="1"/>
</dbReference>
<feature type="region of interest" description="Disordered" evidence="10">
    <location>
        <begin position="323"/>
        <end position="352"/>
    </location>
</feature>
<organism evidence="13 14">
    <name type="scientific">Electrophorus electricus</name>
    <name type="common">Electric eel</name>
    <name type="synonym">Gymnotus electricus</name>
    <dbReference type="NCBI Taxonomy" id="8005"/>
    <lineage>
        <taxon>Eukaryota</taxon>
        <taxon>Metazoa</taxon>
        <taxon>Chordata</taxon>
        <taxon>Craniata</taxon>
        <taxon>Vertebrata</taxon>
        <taxon>Euteleostomi</taxon>
        <taxon>Actinopterygii</taxon>
        <taxon>Neopterygii</taxon>
        <taxon>Teleostei</taxon>
        <taxon>Ostariophysi</taxon>
        <taxon>Gymnotiformes</taxon>
        <taxon>Gymnotoidei</taxon>
        <taxon>Gymnotidae</taxon>
        <taxon>Electrophorus</taxon>
    </lineage>
</organism>
<comment type="similarity">
    <text evidence="9">Belongs to the G-protein coupled receptor 1 family.</text>
</comment>
<keyword evidence="6 11" id="KW-0472">Membrane</keyword>
<evidence type="ECO:0000256" key="3">
    <source>
        <dbReference type="ARBA" id="ARBA00022692"/>
    </source>
</evidence>
<comment type="subcellular location">
    <subcellularLocation>
        <location evidence="1">Cell membrane</location>
        <topology evidence="1">Multi-pass membrane protein</topology>
    </subcellularLocation>
</comment>
<evidence type="ECO:0000256" key="6">
    <source>
        <dbReference type="ARBA" id="ARBA00023136"/>
    </source>
</evidence>
<keyword evidence="2" id="KW-1003">Cell membrane</keyword>
<feature type="domain" description="G-protein coupled receptors family 1 profile" evidence="12">
    <location>
        <begin position="40"/>
        <end position="294"/>
    </location>
</feature>
<evidence type="ECO:0000256" key="10">
    <source>
        <dbReference type="SAM" id="MobiDB-lite"/>
    </source>
</evidence>
<feature type="transmembrane region" description="Helical" evidence="11">
    <location>
        <begin position="185"/>
        <end position="212"/>
    </location>
</feature>
<reference evidence="14" key="1">
    <citation type="journal article" date="2014" name="Science">
        <title>Nonhuman genetics. Genomic basis for the convergent evolution of electric organs.</title>
        <authorList>
            <person name="Gallant J.R."/>
            <person name="Traeger L.L."/>
            <person name="Volkening J.D."/>
            <person name="Moffett H."/>
            <person name="Chen P.H."/>
            <person name="Novina C.D."/>
            <person name="Phillips G.N.Jr."/>
            <person name="Anand R."/>
            <person name="Wells G.B."/>
            <person name="Pinch M."/>
            <person name="Guth R."/>
            <person name="Unguez G.A."/>
            <person name="Albert J.S."/>
            <person name="Zakon H.H."/>
            <person name="Samanta M.P."/>
            <person name="Sussman M.R."/>
        </authorList>
    </citation>
    <scope>NUCLEOTIDE SEQUENCE [LARGE SCALE GENOMIC DNA]</scope>
</reference>
<name>A0A4W4G820_ELEEL</name>
<evidence type="ECO:0000259" key="12">
    <source>
        <dbReference type="PROSITE" id="PS50262"/>
    </source>
</evidence>